<proteinExistence type="predicted"/>
<sequence length="49" mass="5549">MNVFVASVYTTQYGQTKSKTRGPKNPIILSQKNVLPFGRKTRIFGSFEI</sequence>
<dbReference type="AlphaFoldDB" id="A0A521B8E1"/>
<gene>
    <name evidence="1" type="ORF">SAMN06265219_10288</name>
</gene>
<organism evidence="1 2">
    <name type="scientific">Gracilimonas mengyeensis</name>
    <dbReference type="NCBI Taxonomy" id="1302730"/>
    <lineage>
        <taxon>Bacteria</taxon>
        <taxon>Pseudomonadati</taxon>
        <taxon>Balneolota</taxon>
        <taxon>Balneolia</taxon>
        <taxon>Balneolales</taxon>
        <taxon>Balneolaceae</taxon>
        <taxon>Gracilimonas</taxon>
    </lineage>
</organism>
<dbReference type="EMBL" id="FXTP01000002">
    <property type="protein sequence ID" value="SMO43325.1"/>
    <property type="molecule type" value="Genomic_DNA"/>
</dbReference>
<keyword evidence="2" id="KW-1185">Reference proteome</keyword>
<accession>A0A521B8E1</accession>
<evidence type="ECO:0000313" key="1">
    <source>
        <dbReference type="EMBL" id="SMO43325.1"/>
    </source>
</evidence>
<name>A0A521B8E1_9BACT</name>
<evidence type="ECO:0000313" key="2">
    <source>
        <dbReference type="Proteomes" id="UP000317557"/>
    </source>
</evidence>
<reference evidence="1 2" key="1">
    <citation type="submission" date="2017-05" db="EMBL/GenBank/DDBJ databases">
        <authorList>
            <person name="Varghese N."/>
            <person name="Submissions S."/>
        </authorList>
    </citation>
    <scope>NUCLEOTIDE SEQUENCE [LARGE SCALE GENOMIC DNA]</scope>
    <source>
        <strain evidence="1 2">DSM 21985</strain>
    </source>
</reference>
<protein>
    <submittedName>
        <fullName evidence="1">Uncharacterized protein</fullName>
    </submittedName>
</protein>
<dbReference type="Proteomes" id="UP000317557">
    <property type="component" value="Unassembled WGS sequence"/>
</dbReference>